<evidence type="ECO:0000256" key="4">
    <source>
        <dbReference type="HAMAP-Rule" id="MF_03004"/>
    </source>
</evidence>
<dbReference type="InterPro" id="IPR016650">
    <property type="entry name" value="eIF3e"/>
</dbReference>
<dbReference type="InterPro" id="IPR019010">
    <property type="entry name" value="eIF3e_N"/>
</dbReference>
<evidence type="ECO:0000259" key="6">
    <source>
        <dbReference type="PROSITE" id="PS50250"/>
    </source>
</evidence>
<comment type="similarity">
    <text evidence="4 5">Belongs to the eIF-3 subunit E family.</text>
</comment>
<dbReference type="Proteomes" id="UP001174934">
    <property type="component" value="Unassembled WGS sequence"/>
</dbReference>
<dbReference type="GO" id="GO:0071540">
    <property type="term" value="C:eukaryotic translation initiation factor 3 complex, eIF3e"/>
    <property type="evidence" value="ECO:0007669"/>
    <property type="project" value="UniProtKB-UniRule"/>
</dbReference>
<keyword evidence="8" id="KW-1185">Reference proteome</keyword>
<comment type="subunit">
    <text evidence="4 5">Component of the eukaryotic translation initiation factor 3 (eIF-3) complex.</text>
</comment>
<dbReference type="Pfam" id="PF09440">
    <property type="entry name" value="eIF3_N"/>
    <property type="match status" value="1"/>
</dbReference>
<dbReference type="PIRSF" id="PIRSF016255">
    <property type="entry name" value="eIF3e_su6"/>
    <property type="match status" value="1"/>
</dbReference>
<keyword evidence="1 4" id="KW-0963">Cytoplasm</keyword>
<dbReference type="EMBL" id="JAULSR010000011">
    <property type="protein sequence ID" value="KAK0610169.1"/>
    <property type="molecule type" value="Genomic_DNA"/>
</dbReference>
<dbReference type="InterPro" id="IPR036390">
    <property type="entry name" value="WH_DNA-bd_sf"/>
</dbReference>
<evidence type="ECO:0000313" key="7">
    <source>
        <dbReference type="EMBL" id="KAK0610169.1"/>
    </source>
</evidence>
<name>A0AA39U387_9PEZI</name>
<gene>
    <name evidence="4" type="primary">INT6</name>
    <name evidence="7" type="ORF">B0T17DRAFT_501243</name>
</gene>
<dbReference type="Pfam" id="PF21357">
    <property type="entry name" value="EIF3E_C"/>
    <property type="match status" value="1"/>
</dbReference>
<comment type="caution">
    <text evidence="7">The sequence shown here is derived from an EMBL/GenBank/DDBJ whole genome shotgun (WGS) entry which is preliminary data.</text>
</comment>
<dbReference type="HAMAP" id="MF_03004">
    <property type="entry name" value="eIF3e"/>
    <property type="match status" value="1"/>
</dbReference>
<dbReference type="Gene3D" id="1.25.40.570">
    <property type="match status" value="1"/>
</dbReference>
<keyword evidence="3 4" id="KW-0648">Protein biosynthesis</keyword>
<sequence>MASNPTANGDASLAEYDLMLKLAPHLDRHLIFPLLEFSAGQVVDEESGDVKDEKKAREITLAKYALLKKTNMTDYVANLLCELEGLKEPPAEFADRRQKVFSQLEKYEQETSKITELLERDDVVNSLRSDKVANLEFLKREHEVTIEMVDALYDYGNLQYSCGNYGDATELLYRFRVLSTDNDKVASATWGRLACEILIMSWESALEEIQKVRESIDGRLANNPLAQLEHRTALVHWALFPLFNYDKAREPLLELFFNANYINTIQANCPWILRYLAVAVITSRGRTKNVGIQQKQMKDIVRIVKQEWYEYQDPITKFVYALCIDFDFEEAQQQLVLAEEVLRSDFFLLAHADDFVDSARHLIFESYCKIHARIALKDLSARLGLNKEDAEKWIVNLIRDTRLDAKIDYQEGTVVMNHPPSSVYQQVIERTKGGFFRTQVLSAAVGR</sequence>
<dbReference type="AlphaFoldDB" id="A0AA39U387"/>
<evidence type="ECO:0000256" key="5">
    <source>
        <dbReference type="PIRNR" id="PIRNR016255"/>
    </source>
</evidence>
<dbReference type="Pfam" id="PF01399">
    <property type="entry name" value="PCI"/>
    <property type="match status" value="1"/>
</dbReference>
<dbReference type="PANTHER" id="PTHR10317">
    <property type="entry name" value="EUKARYOTIC TRANSLATION INITIATION FACTOR 3 SUBUNIT E"/>
    <property type="match status" value="1"/>
</dbReference>
<dbReference type="SMART" id="SM01186">
    <property type="entry name" value="eIF3_N"/>
    <property type="match status" value="1"/>
</dbReference>
<protein>
    <recommendedName>
        <fullName evidence="4 5">Eukaryotic translation initiation factor 3 subunit E</fullName>
        <shortName evidence="4">eIF3e</shortName>
    </recommendedName>
</protein>
<organism evidence="7 8">
    <name type="scientific">Bombardia bombarda</name>
    <dbReference type="NCBI Taxonomy" id="252184"/>
    <lineage>
        <taxon>Eukaryota</taxon>
        <taxon>Fungi</taxon>
        <taxon>Dikarya</taxon>
        <taxon>Ascomycota</taxon>
        <taxon>Pezizomycotina</taxon>
        <taxon>Sordariomycetes</taxon>
        <taxon>Sordariomycetidae</taxon>
        <taxon>Sordariales</taxon>
        <taxon>Lasiosphaeriaceae</taxon>
        <taxon>Bombardia</taxon>
    </lineage>
</organism>
<keyword evidence="2 4" id="KW-0396">Initiation factor</keyword>
<dbReference type="GO" id="GO:0001732">
    <property type="term" value="P:formation of cytoplasmic translation initiation complex"/>
    <property type="evidence" value="ECO:0007669"/>
    <property type="project" value="UniProtKB-UniRule"/>
</dbReference>
<evidence type="ECO:0000256" key="3">
    <source>
        <dbReference type="ARBA" id="ARBA00022917"/>
    </source>
</evidence>
<dbReference type="GO" id="GO:0003743">
    <property type="term" value="F:translation initiation factor activity"/>
    <property type="evidence" value="ECO:0007669"/>
    <property type="project" value="UniProtKB-UniRule"/>
</dbReference>
<comment type="function">
    <text evidence="4">Component of the eukaryotic translation initiation factor 3 (eIF-3) complex, which is involved in protein synthesis of a specialized repertoire of mRNAs and, together with other initiation factors, stimulates binding of mRNA and methionyl-tRNAi to the 40S ribosome. The eIF-3 complex specifically targets and initiates translation of a subset of mRNAs involved in cell proliferation.</text>
</comment>
<reference evidence="7" key="1">
    <citation type="submission" date="2023-06" db="EMBL/GenBank/DDBJ databases">
        <title>Genome-scale phylogeny and comparative genomics of the fungal order Sordariales.</title>
        <authorList>
            <consortium name="Lawrence Berkeley National Laboratory"/>
            <person name="Hensen N."/>
            <person name="Bonometti L."/>
            <person name="Westerberg I."/>
            <person name="Brannstrom I.O."/>
            <person name="Guillou S."/>
            <person name="Cros-Aarteil S."/>
            <person name="Calhoun S."/>
            <person name="Haridas S."/>
            <person name="Kuo A."/>
            <person name="Mondo S."/>
            <person name="Pangilinan J."/>
            <person name="Riley R."/>
            <person name="LaButti K."/>
            <person name="Andreopoulos B."/>
            <person name="Lipzen A."/>
            <person name="Chen C."/>
            <person name="Yanf M."/>
            <person name="Daum C."/>
            <person name="Ng V."/>
            <person name="Clum A."/>
            <person name="Steindorff A."/>
            <person name="Ohm R."/>
            <person name="Martin F."/>
            <person name="Silar P."/>
            <person name="Natvig D."/>
            <person name="Lalanne C."/>
            <person name="Gautier V."/>
            <person name="Ament-velasquez S.L."/>
            <person name="Kruys A."/>
            <person name="Hutchinson M.I."/>
            <person name="Powell A.J."/>
            <person name="Barry K."/>
            <person name="Miller A.N."/>
            <person name="Grigoriev I.V."/>
            <person name="Debuchy R."/>
            <person name="Gladieux P."/>
            <person name="Thoren M.H."/>
            <person name="Johannesson H."/>
        </authorList>
    </citation>
    <scope>NUCLEOTIDE SEQUENCE</scope>
    <source>
        <strain evidence="7">SMH3391-2</strain>
    </source>
</reference>
<feature type="domain" description="PCI" evidence="6">
    <location>
        <begin position="253"/>
        <end position="421"/>
    </location>
</feature>
<dbReference type="GO" id="GO:0033290">
    <property type="term" value="C:eukaryotic 48S preinitiation complex"/>
    <property type="evidence" value="ECO:0007669"/>
    <property type="project" value="UniProtKB-UniRule"/>
</dbReference>
<dbReference type="CDD" id="cd21378">
    <property type="entry name" value="eIF3E"/>
    <property type="match status" value="1"/>
</dbReference>
<dbReference type="SMART" id="SM00088">
    <property type="entry name" value="PINT"/>
    <property type="match status" value="1"/>
</dbReference>
<accession>A0AA39U387</accession>
<evidence type="ECO:0000256" key="2">
    <source>
        <dbReference type="ARBA" id="ARBA00022540"/>
    </source>
</evidence>
<dbReference type="GO" id="GO:0016282">
    <property type="term" value="C:eukaryotic 43S preinitiation complex"/>
    <property type="evidence" value="ECO:0007669"/>
    <property type="project" value="UniProtKB-UniRule"/>
</dbReference>
<dbReference type="SUPFAM" id="SSF46785">
    <property type="entry name" value="Winged helix' DNA-binding domain"/>
    <property type="match status" value="1"/>
</dbReference>
<dbReference type="InterPro" id="IPR000717">
    <property type="entry name" value="PCI_dom"/>
</dbReference>
<comment type="subcellular location">
    <subcellularLocation>
        <location evidence="4 5">Cytoplasm</location>
    </subcellularLocation>
</comment>
<dbReference type="PROSITE" id="PS50250">
    <property type="entry name" value="PCI"/>
    <property type="match status" value="1"/>
</dbReference>
<evidence type="ECO:0000256" key="1">
    <source>
        <dbReference type="ARBA" id="ARBA00022490"/>
    </source>
</evidence>
<proteinExistence type="inferred from homology"/>
<evidence type="ECO:0000313" key="8">
    <source>
        <dbReference type="Proteomes" id="UP001174934"/>
    </source>
</evidence>